<evidence type="ECO:0000313" key="19">
    <source>
        <dbReference type="EMBL" id="CAK9207361.1"/>
    </source>
</evidence>
<evidence type="ECO:0000256" key="14">
    <source>
        <dbReference type="SAM" id="Coils"/>
    </source>
</evidence>
<dbReference type="EC" id="2.3.2.27" evidence="4"/>
<dbReference type="PANTHER" id="PTHR13145">
    <property type="entry name" value="SSM4 PROTEIN"/>
    <property type="match status" value="1"/>
</dbReference>
<feature type="domain" description="RING-CH-type" evidence="18">
    <location>
        <begin position="40"/>
        <end position="101"/>
    </location>
</feature>
<accession>A0ABP0TXN6</accession>
<evidence type="ECO:0000256" key="12">
    <source>
        <dbReference type="ARBA" id="ARBA00023136"/>
    </source>
</evidence>
<dbReference type="InterPro" id="IPR013083">
    <property type="entry name" value="Znf_RING/FYVE/PHD"/>
</dbReference>
<feature type="transmembrane region" description="Helical" evidence="16">
    <location>
        <begin position="877"/>
        <end position="904"/>
    </location>
</feature>
<evidence type="ECO:0000259" key="18">
    <source>
        <dbReference type="PROSITE" id="PS51292"/>
    </source>
</evidence>
<organism evidence="19 20">
    <name type="scientific">Sphagnum troendelagicum</name>
    <dbReference type="NCBI Taxonomy" id="128251"/>
    <lineage>
        <taxon>Eukaryota</taxon>
        <taxon>Viridiplantae</taxon>
        <taxon>Streptophyta</taxon>
        <taxon>Embryophyta</taxon>
        <taxon>Bryophyta</taxon>
        <taxon>Sphagnophytina</taxon>
        <taxon>Sphagnopsida</taxon>
        <taxon>Sphagnales</taxon>
        <taxon>Sphagnaceae</taxon>
        <taxon>Sphagnum</taxon>
    </lineage>
</organism>
<dbReference type="PANTHER" id="PTHR13145:SF0">
    <property type="entry name" value="E3 UBIQUITIN-PROTEIN LIGASE MARCHF6"/>
    <property type="match status" value="1"/>
</dbReference>
<keyword evidence="11 16" id="KW-1133">Transmembrane helix</keyword>
<keyword evidence="5" id="KW-0808">Transferase</keyword>
<dbReference type="Gene3D" id="3.30.40.10">
    <property type="entry name" value="Zinc/RING finger domain, C3HC4 (zinc finger)"/>
    <property type="match status" value="1"/>
</dbReference>
<feature type="region of interest" description="Disordered" evidence="15">
    <location>
        <begin position="217"/>
        <end position="250"/>
    </location>
</feature>
<dbReference type="InterPro" id="IPR011016">
    <property type="entry name" value="Znf_RING-CH"/>
</dbReference>
<feature type="coiled-coil region" evidence="14">
    <location>
        <begin position="283"/>
        <end position="310"/>
    </location>
</feature>
<dbReference type="SMART" id="SM00744">
    <property type="entry name" value="RINGv"/>
    <property type="match status" value="1"/>
</dbReference>
<feature type="transmembrane region" description="Helical" evidence="16">
    <location>
        <begin position="968"/>
        <end position="993"/>
    </location>
</feature>
<dbReference type="Pfam" id="PF23113">
    <property type="entry name" value="MARCHF6_C"/>
    <property type="match status" value="1"/>
</dbReference>
<dbReference type="SUPFAM" id="SSF57850">
    <property type="entry name" value="RING/U-box"/>
    <property type="match status" value="1"/>
</dbReference>
<comment type="catalytic activity">
    <reaction evidence="1">
        <text>S-ubiquitinyl-[E2 ubiquitin-conjugating enzyme]-L-cysteine + [acceptor protein]-L-lysine = [E2 ubiquitin-conjugating enzyme]-L-cysteine + N(6)-ubiquitinyl-[acceptor protein]-L-lysine.</text>
        <dbReference type="EC" id="2.3.2.27"/>
    </reaction>
</comment>
<feature type="transmembrane region" description="Helical" evidence="16">
    <location>
        <begin position="620"/>
        <end position="643"/>
    </location>
</feature>
<evidence type="ECO:0000256" key="15">
    <source>
        <dbReference type="SAM" id="MobiDB-lite"/>
    </source>
</evidence>
<evidence type="ECO:0000259" key="17">
    <source>
        <dbReference type="PROSITE" id="PS50089"/>
    </source>
</evidence>
<dbReference type="InterPro" id="IPR056521">
    <property type="entry name" value="MARCHF6-like_C"/>
</dbReference>
<dbReference type="PROSITE" id="PS50089">
    <property type="entry name" value="ZF_RING_2"/>
    <property type="match status" value="1"/>
</dbReference>
<feature type="domain" description="RING-type" evidence="17">
    <location>
        <begin position="48"/>
        <end position="95"/>
    </location>
</feature>
<feature type="region of interest" description="Disordered" evidence="15">
    <location>
        <begin position="748"/>
        <end position="772"/>
    </location>
</feature>
<comment type="subcellular location">
    <subcellularLocation>
        <location evidence="2">Membrane</location>
        <topology evidence="2">Multi-pass membrane protein</topology>
    </subcellularLocation>
</comment>
<feature type="transmembrane region" description="Helical" evidence="16">
    <location>
        <begin position="788"/>
        <end position="815"/>
    </location>
</feature>
<keyword evidence="7" id="KW-0479">Metal-binding</keyword>
<evidence type="ECO:0000256" key="4">
    <source>
        <dbReference type="ARBA" id="ARBA00012483"/>
    </source>
</evidence>
<feature type="compositionally biased region" description="Acidic residues" evidence="15">
    <location>
        <begin position="761"/>
        <end position="772"/>
    </location>
</feature>
<keyword evidence="9" id="KW-0833">Ubl conjugation pathway</keyword>
<evidence type="ECO:0000256" key="16">
    <source>
        <dbReference type="SAM" id="Phobius"/>
    </source>
</evidence>
<feature type="transmembrane region" description="Helical" evidence="16">
    <location>
        <begin position="131"/>
        <end position="154"/>
    </location>
</feature>
<keyword evidence="8 13" id="KW-0863">Zinc-finger</keyword>
<dbReference type="CDD" id="cd16702">
    <property type="entry name" value="RING_CH-C4HC3_MARCH6"/>
    <property type="match status" value="1"/>
</dbReference>
<dbReference type="PROSITE" id="PS51292">
    <property type="entry name" value="ZF_RING_CH"/>
    <property type="match status" value="1"/>
</dbReference>
<dbReference type="Proteomes" id="UP001497512">
    <property type="component" value="Chromosome 16"/>
</dbReference>
<evidence type="ECO:0000256" key="2">
    <source>
        <dbReference type="ARBA" id="ARBA00004141"/>
    </source>
</evidence>
<dbReference type="Pfam" id="PF12906">
    <property type="entry name" value="RINGv"/>
    <property type="match status" value="1"/>
</dbReference>
<evidence type="ECO:0000256" key="10">
    <source>
        <dbReference type="ARBA" id="ARBA00022833"/>
    </source>
</evidence>
<keyword evidence="12 16" id="KW-0472">Membrane</keyword>
<gene>
    <name evidence="19" type="ORF">CSSPTR1EN2_LOCUS8758</name>
</gene>
<evidence type="ECO:0000256" key="1">
    <source>
        <dbReference type="ARBA" id="ARBA00000900"/>
    </source>
</evidence>
<comment type="pathway">
    <text evidence="3">Protein modification; protein ubiquitination.</text>
</comment>
<feature type="transmembrane region" description="Helical" evidence="16">
    <location>
        <begin position="515"/>
        <end position="534"/>
    </location>
</feature>
<evidence type="ECO:0000256" key="5">
    <source>
        <dbReference type="ARBA" id="ARBA00022679"/>
    </source>
</evidence>
<proteinExistence type="predicted"/>
<feature type="transmembrane region" description="Helical" evidence="16">
    <location>
        <begin position="174"/>
        <end position="199"/>
    </location>
</feature>
<feature type="compositionally biased region" description="Basic residues" evidence="15">
    <location>
        <begin position="232"/>
        <end position="242"/>
    </location>
</feature>
<keyword evidence="20" id="KW-1185">Reference proteome</keyword>
<feature type="transmembrane region" description="Helical" evidence="16">
    <location>
        <begin position="562"/>
        <end position="582"/>
    </location>
</feature>
<keyword evidence="14" id="KW-0175">Coiled coil</keyword>
<keyword evidence="10" id="KW-0862">Zinc</keyword>
<evidence type="ECO:0000256" key="6">
    <source>
        <dbReference type="ARBA" id="ARBA00022692"/>
    </source>
</evidence>
<feature type="compositionally biased region" description="Low complexity" evidence="15">
    <location>
        <begin position="1096"/>
        <end position="1110"/>
    </location>
</feature>
<feature type="transmembrane region" description="Helical" evidence="16">
    <location>
        <begin position="835"/>
        <end position="856"/>
    </location>
</feature>
<evidence type="ECO:0000256" key="8">
    <source>
        <dbReference type="ARBA" id="ARBA00022771"/>
    </source>
</evidence>
<feature type="region of interest" description="Disordered" evidence="15">
    <location>
        <begin position="1062"/>
        <end position="1110"/>
    </location>
</feature>
<dbReference type="InterPro" id="IPR001841">
    <property type="entry name" value="Znf_RING"/>
</dbReference>
<keyword evidence="6 16" id="KW-0812">Transmembrane</keyword>
<evidence type="ECO:0000256" key="13">
    <source>
        <dbReference type="PROSITE-ProRule" id="PRU00175"/>
    </source>
</evidence>
<feature type="transmembrane region" description="Helical" evidence="16">
    <location>
        <begin position="1005"/>
        <end position="1027"/>
    </location>
</feature>
<evidence type="ECO:0000256" key="11">
    <source>
        <dbReference type="ARBA" id="ARBA00022989"/>
    </source>
</evidence>
<dbReference type="EMBL" id="OZ019908">
    <property type="protein sequence ID" value="CAK9207361.1"/>
    <property type="molecule type" value="Genomic_DNA"/>
</dbReference>
<evidence type="ECO:0000256" key="7">
    <source>
        <dbReference type="ARBA" id="ARBA00022723"/>
    </source>
</evidence>
<feature type="transmembrane region" description="Helical" evidence="16">
    <location>
        <begin position="452"/>
        <end position="474"/>
    </location>
</feature>
<reference evidence="19" key="1">
    <citation type="submission" date="2024-02" db="EMBL/GenBank/DDBJ databases">
        <authorList>
            <consortium name="ELIXIR-Norway"/>
            <consortium name="Elixir Norway"/>
        </authorList>
    </citation>
    <scope>NUCLEOTIDE SEQUENCE</scope>
</reference>
<protein>
    <recommendedName>
        <fullName evidence="4">RING-type E3 ubiquitin transferase</fullName>
        <ecNumber evidence="4">2.3.2.27</ecNumber>
    </recommendedName>
</protein>
<evidence type="ECO:0000313" key="20">
    <source>
        <dbReference type="Proteomes" id="UP001497512"/>
    </source>
</evidence>
<feature type="transmembrane region" description="Helical" evidence="16">
    <location>
        <begin position="338"/>
        <end position="360"/>
    </location>
</feature>
<evidence type="ECO:0000256" key="3">
    <source>
        <dbReference type="ARBA" id="ARBA00004906"/>
    </source>
</evidence>
<name>A0ABP0TXN6_9BRYO</name>
<sequence>MERDEGISVGSLHGAEDAAAVAEKVKQRRMMMMATAGGGDADDEEDVCRICRMNGEEDSPLYYPCACSGSIKYVHQECLLQWLNHSNARQCEVCKHPFAFSPVYADDTPARLPFQELVLGMALKAGRGTRYFARLAFVLAVWLLFIPFTTFWIWRFSFVRSFLEAQQLFVSRCVPSLLLTDCLHGFLLSAGIVFIFLAVTSLREYFRHLGEVGGAQDGDHDEEGVGADRGHGGRVGRRHGHGRGADGQRVDIQAPAPVGGDNVEVVIVPPPQGLAAGAGQLLRRNAENVAAQLERQAARLEAHVEQMFDAVEDADGAEDVPFDELVGMQGPVFHLLENAITVLASNAIFLGLVALVPFTLGRLVLSIASRLVVATADLGSNAASMASTADPTLVNSRGEIFDGNSTMLNHIVGVGISAGASGGPLWDVGNTIDVVTEAMVSALKLSDAATVAVGYGVILLALSFYLCLIAIIRYTRGQPITVGRIHGVTTMAEAAPSVARQMIAGVRYMAMMVKVAFLLVIELGVFPLLCGWWLDVCTLGMLEATISHRVAFLWSSPLTSSLLHWLVGIVYMLQISIFVSLLREVLRPGVLYFLRDPADPNYNPFRDLIDDPLHKHARRVLLSVLVYGSLIVMLVFSPVRLAISIAPHMFPFDIRVSDPFTEIPADMLLFHICIPFAVEHFRPRATIKTVLSYWFSTAGWVLGLSEFLLPEPEVPNADNNHEQQRRVGVQVQPHGPVREVNHARVPVVGPADAQNGSTSSDNDEEMDDADYEAEGEAEADEYKFAMRILLLLFGAWITLLAFNSTVVLLPISLGRTIFASFSQLPITRGAKCNDLYAFNIGCYVLWATTAAVRYVVDYLRTHDLRVLLRQVLKWSSIIFKSVVLLSLWIVVVPVLIGLLFELVVVVPLRVPVDESPVFLLYQDWALGLVFLKIWTRLVMLGQIMPLVDDSWRVKFEQVRSDGFSHLRGWWVFTSIIAPVLVNLLTALCLPYVLACGIFPLFGYSLIVNSSVYRFAWLGSLFLGLCWYGTKRVHKWLLDLHNSIRDDRYLVGRRLHNFGERRRVGSQGKLPPNSISGLDAASKGGVEREPRDEVESEASAVSSSNSGVHSEATAVQLEDAVDENIIQEDCKDPNIATGKMEAGQRMGVAGTSLRLRHVVIGSTTTGSQ</sequence>
<evidence type="ECO:0000256" key="9">
    <source>
        <dbReference type="ARBA" id="ARBA00022786"/>
    </source>
</evidence>